<evidence type="ECO:0000313" key="1">
    <source>
        <dbReference type="EMBL" id="KAJ7619537.1"/>
    </source>
</evidence>
<keyword evidence="2" id="KW-1185">Reference proteome</keyword>
<dbReference type="InterPro" id="IPR032675">
    <property type="entry name" value="LRR_dom_sf"/>
</dbReference>
<evidence type="ECO:0008006" key="3">
    <source>
        <dbReference type="Google" id="ProtNLM"/>
    </source>
</evidence>
<organism evidence="1 2">
    <name type="scientific">Roridomyces roridus</name>
    <dbReference type="NCBI Taxonomy" id="1738132"/>
    <lineage>
        <taxon>Eukaryota</taxon>
        <taxon>Fungi</taxon>
        <taxon>Dikarya</taxon>
        <taxon>Basidiomycota</taxon>
        <taxon>Agaricomycotina</taxon>
        <taxon>Agaricomycetes</taxon>
        <taxon>Agaricomycetidae</taxon>
        <taxon>Agaricales</taxon>
        <taxon>Marasmiineae</taxon>
        <taxon>Mycenaceae</taxon>
        <taxon>Roridomyces</taxon>
    </lineage>
</organism>
<dbReference type="EMBL" id="JARKIF010000018">
    <property type="protein sequence ID" value="KAJ7619537.1"/>
    <property type="molecule type" value="Genomic_DNA"/>
</dbReference>
<evidence type="ECO:0000313" key="2">
    <source>
        <dbReference type="Proteomes" id="UP001221142"/>
    </source>
</evidence>
<comment type="caution">
    <text evidence="1">The sequence shown here is derived from an EMBL/GenBank/DDBJ whole genome shotgun (WGS) entry which is preliminary data.</text>
</comment>
<accession>A0AAD7BFG9</accession>
<name>A0AAD7BFG9_9AGAR</name>
<reference evidence="1" key="1">
    <citation type="submission" date="2023-03" db="EMBL/GenBank/DDBJ databases">
        <title>Massive genome expansion in bonnet fungi (Mycena s.s.) driven by repeated elements and novel gene families across ecological guilds.</title>
        <authorList>
            <consortium name="Lawrence Berkeley National Laboratory"/>
            <person name="Harder C.B."/>
            <person name="Miyauchi S."/>
            <person name="Viragh M."/>
            <person name="Kuo A."/>
            <person name="Thoen E."/>
            <person name="Andreopoulos B."/>
            <person name="Lu D."/>
            <person name="Skrede I."/>
            <person name="Drula E."/>
            <person name="Henrissat B."/>
            <person name="Morin E."/>
            <person name="Kohler A."/>
            <person name="Barry K."/>
            <person name="LaButti K."/>
            <person name="Morin E."/>
            <person name="Salamov A."/>
            <person name="Lipzen A."/>
            <person name="Mereny Z."/>
            <person name="Hegedus B."/>
            <person name="Baldrian P."/>
            <person name="Stursova M."/>
            <person name="Weitz H."/>
            <person name="Taylor A."/>
            <person name="Grigoriev I.V."/>
            <person name="Nagy L.G."/>
            <person name="Martin F."/>
            <person name="Kauserud H."/>
        </authorList>
    </citation>
    <scope>NUCLEOTIDE SEQUENCE</scope>
    <source>
        <strain evidence="1">9284</strain>
    </source>
</reference>
<gene>
    <name evidence="1" type="ORF">FB45DRAFT_931035</name>
</gene>
<sequence>MTPSLTKDVHFLPAEIISDILNLTATSSIPKFWSPPGDPNLQTELERLANAPLLLLSRVCSRWHDIALKTPLMWSTIEIHGVTEAALDKTVRLLTDRLNRSGSALLSISLRCEHDFQSPHPRILHLLAEHSQRWETVCIARCCLKGFNTSILRGKLPRLKKLVLDVETRFEASAPNALIDFFAVAPRLEHLRLTAPLVNSDSVRHLLYQKQLRSFSFIAMLQEEFRDGLSVLPQLPPGAHAHIALDLDHGIFPPEYIPRFDLPPISSLISGLVCRTTQPFHSDHASSALTQIFTSLTVSALQRMSLGCNDYPHIVLDWPSTLHVQFLMLCRRSTLGRCLTTLRLAEVHIAERDLLEILSVLVAVEHIEVGDTPPSVARPPLITDSLVRAMARTALGDCFAPRLSRFVCVTRFIFEQRLLVDFVTSRLTRLAALDSPKAFHVHIHAFSGSNFTLDPAVHARLSDLAVNESHFFYESAQRYIPIC</sequence>
<proteinExistence type="predicted"/>
<dbReference type="AlphaFoldDB" id="A0AAD7BFG9"/>
<protein>
    <recommendedName>
        <fullName evidence="3">F-box domain-containing protein</fullName>
    </recommendedName>
</protein>
<dbReference type="Gene3D" id="3.80.10.10">
    <property type="entry name" value="Ribonuclease Inhibitor"/>
    <property type="match status" value="1"/>
</dbReference>
<dbReference type="Proteomes" id="UP001221142">
    <property type="component" value="Unassembled WGS sequence"/>
</dbReference>